<accession>A0ABP7GFC7</accession>
<reference evidence="2" key="1">
    <citation type="journal article" date="2019" name="Int. J. Syst. Evol. Microbiol.">
        <title>The Global Catalogue of Microorganisms (GCM) 10K type strain sequencing project: providing services to taxonomists for standard genome sequencing and annotation.</title>
        <authorList>
            <consortium name="The Broad Institute Genomics Platform"/>
            <consortium name="The Broad Institute Genome Sequencing Center for Infectious Disease"/>
            <person name="Wu L."/>
            <person name="Ma J."/>
        </authorList>
    </citation>
    <scope>NUCLEOTIDE SEQUENCE [LARGE SCALE GENOMIC DNA]</scope>
    <source>
        <strain evidence="2">JCM 30846</strain>
    </source>
</reference>
<gene>
    <name evidence="1" type="ORF">GCM10023082_66350</name>
</gene>
<sequence>MTARTEHPGRPTARALRRALRREVPTTVGLLADEEDFTTMRAYRTFPFDDHTAYLRHTEALIRRLAAQGLHTDIALFDPVDYAWHCADTGRAPDSPAHRARYTAGISAAGGAVLTYTGQPLDLLLPALADTAVRRATHAYATAVLADLGTCAECHQDIGRAALDHATALLHRLLERAGPGTHHLVCSTPAGEDPLTAALTVDRTIAGTPETGSPTTEFSTVLAVSVALDTPAGLVMRTSAEGVPDSLRGWRLARGRLVPLSAAEVFNAYCTDAETGEPIGPEPGVDYRAGFDLGPGVREFGH</sequence>
<organism evidence="1 2">
    <name type="scientific">Streptomyces tremellae</name>
    <dbReference type="NCBI Taxonomy" id="1124239"/>
    <lineage>
        <taxon>Bacteria</taxon>
        <taxon>Bacillati</taxon>
        <taxon>Actinomycetota</taxon>
        <taxon>Actinomycetes</taxon>
        <taxon>Kitasatosporales</taxon>
        <taxon>Streptomycetaceae</taxon>
        <taxon>Streptomyces</taxon>
    </lineage>
</organism>
<proteinExistence type="predicted"/>
<evidence type="ECO:0000313" key="2">
    <source>
        <dbReference type="Proteomes" id="UP001499884"/>
    </source>
</evidence>
<dbReference type="Proteomes" id="UP001499884">
    <property type="component" value="Unassembled WGS sequence"/>
</dbReference>
<name>A0ABP7GFC7_9ACTN</name>
<comment type="caution">
    <text evidence="1">The sequence shown here is derived from an EMBL/GenBank/DDBJ whole genome shotgun (WGS) entry which is preliminary data.</text>
</comment>
<dbReference type="RefSeq" id="WP_345655791.1">
    <property type="nucleotide sequence ID" value="NZ_BAABEP010000114.1"/>
</dbReference>
<keyword evidence="2" id="KW-1185">Reference proteome</keyword>
<dbReference type="EMBL" id="BAABEP010000114">
    <property type="protein sequence ID" value="GAA3763986.1"/>
    <property type="molecule type" value="Genomic_DNA"/>
</dbReference>
<protein>
    <submittedName>
        <fullName evidence="1">Uncharacterized protein</fullName>
    </submittedName>
</protein>
<evidence type="ECO:0000313" key="1">
    <source>
        <dbReference type="EMBL" id="GAA3763986.1"/>
    </source>
</evidence>